<feature type="signal peptide" evidence="6">
    <location>
        <begin position="1"/>
        <end position="27"/>
    </location>
</feature>
<evidence type="ECO:0000256" key="1">
    <source>
        <dbReference type="ARBA" id="ARBA00004613"/>
    </source>
</evidence>
<evidence type="ECO:0008006" key="9">
    <source>
        <dbReference type="Google" id="ProtNLM"/>
    </source>
</evidence>
<dbReference type="SUPFAM" id="SSF57501">
    <property type="entry name" value="Cystine-knot cytokines"/>
    <property type="match status" value="1"/>
</dbReference>
<comment type="similarity">
    <text evidence="2">Belongs to the noggin family.</text>
</comment>
<accession>A0AAD8EJ74</accession>
<gene>
    <name evidence="7" type="ORF">L9F63_001891</name>
</gene>
<evidence type="ECO:0000256" key="5">
    <source>
        <dbReference type="ARBA" id="ARBA00022729"/>
    </source>
</evidence>
<dbReference type="Pfam" id="PF05806">
    <property type="entry name" value="Noggin"/>
    <property type="match status" value="1"/>
</dbReference>
<dbReference type="GO" id="GO:0045596">
    <property type="term" value="P:negative regulation of cell differentiation"/>
    <property type="evidence" value="ECO:0007669"/>
    <property type="project" value="InterPro"/>
</dbReference>
<keyword evidence="4" id="KW-0964">Secreted</keyword>
<reference evidence="7" key="1">
    <citation type="journal article" date="2023" name="IScience">
        <title>Live-bearing cockroach genome reveals convergent evolutionary mechanisms linked to viviparity in insects and beyond.</title>
        <authorList>
            <person name="Fouks B."/>
            <person name="Harrison M.C."/>
            <person name="Mikhailova A.A."/>
            <person name="Marchal E."/>
            <person name="English S."/>
            <person name="Carruthers M."/>
            <person name="Jennings E.C."/>
            <person name="Chiamaka E.L."/>
            <person name="Frigard R.A."/>
            <person name="Pippel M."/>
            <person name="Attardo G.M."/>
            <person name="Benoit J.B."/>
            <person name="Bornberg-Bauer E."/>
            <person name="Tobe S.S."/>
        </authorList>
    </citation>
    <scope>NUCLEOTIDE SEQUENCE</scope>
    <source>
        <tissue evidence="7">Testes</tissue>
    </source>
</reference>
<evidence type="ECO:0000256" key="3">
    <source>
        <dbReference type="ARBA" id="ARBA00022473"/>
    </source>
</evidence>
<name>A0AAD8EJ74_DIPPU</name>
<dbReference type="InterPro" id="IPR008717">
    <property type="entry name" value="Noggin"/>
</dbReference>
<evidence type="ECO:0000256" key="2">
    <source>
        <dbReference type="ARBA" id="ARBA00007480"/>
    </source>
</evidence>
<dbReference type="GO" id="GO:0030514">
    <property type="term" value="P:negative regulation of BMP signaling pathway"/>
    <property type="evidence" value="ECO:0007669"/>
    <property type="project" value="InterPro"/>
</dbReference>
<keyword evidence="5 6" id="KW-0732">Signal</keyword>
<keyword evidence="8" id="KW-1185">Reference proteome</keyword>
<evidence type="ECO:0000313" key="8">
    <source>
        <dbReference type="Proteomes" id="UP001233999"/>
    </source>
</evidence>
<proteinExistence type="inferred from homology"/>
<feature type="chain" id="PRO_5042028519" description="Noggin" evidence="6">
    <location>
        <begin position="28"/>
        <end position="283"/>
    </location>
</feature>
<evidence type="ECO:0000256" key="6">
    <source>
        <dbReference type="SAM" id="SignalP"/>
    </source>
</evidence>
<comment type="caution">
    <text evidence="7">The sequence shown here is derived from an EMBL/GenBank/DDBJ whole genome shotgun (WGS) entry which is preliminary data.</text>
</comment>
<organism evidence="7 8">
    <name type="scientific">Diploptera punctata</name>
    <name type="common">Pacific beetle cockroach</name>
    <dbReference type="NCBI Taxonomy" id="6984"/>
    <lineage>
        <taxon>Eukaryota</taxon>
        <taxon>Metazoa</taxon>
        <taxon>Ecdysozoa</taxon>
        <taxon>Arthropoda</taxon>
        <taxon>Hexapoda</taxon>
        <taxon>Insecta</taxon>
        <taxon>Pterygota</taxon>
        <taxon>Neoptera</taxon>
        <taxon>Polyneoptera</taxon>
        <taxon>Dictyoptera</taxon>
        <taxon>Blattodea</taxon>
        <taxon>Blaberoidea</taxon>
        <taxon>Blaberidae</taxon>
        <taxon>Diplopterinae</taxon>
        <taxon>Diploptera</taxon>
    </lineage>
</organism>
<evidence type="ECO:0000256" key="4">
    <source>
        <dbReference type="ARBA" id="ARBA00022525"/>
    </source>
</evidence>
<dbReference type="AlphaFoldDB" id="A0AAD8EJ74"/>
<sequence>MNKSTGWHQRISLALVLVLMFGRTVKCKRRGAVFLPPDSTGLVGTQPGEKPLLPLKFWANPRKSPLKPRRKDLDEQTLLRLMDQDYDSRWMRRTPPNKIYKQEDEPTQDERPTVKSLRELAAELKLPEDLVPAEMKNVVTSWLVRHATCPIRYVWDDLGPYFWPRWIRRGECVHETDAVEKNATRSSKSSGARRSNCSWPPGMFCVPGIARNLQILRWHCRLRKNMNAGGGANSNNVWLLRGSAGQPVTDKQHISSKTKRRKRYRCQWLKVPYPVPEDCICSC</sequence>
<dbReference type="Proteomes" id="UP001233999">
    <property type="component" value="Unassembled WGS sequence"/>
</dbReference>
<comment type="subcellular location">
    <subcellularLocation>
        <location evidence="1">Secreted</location>
    </subcellularLocation>
</comment>
<dbReference type="PANTHER" id="PTHR10494">
    <property type="entry name" value="BONE MORPHOGENETIC PROTEIN INHIBITOR, NOGGIN"/>
    <property type="match status" value="1"/>
</dbReference>
<dbReference type="EMBL" id="JASPKZ010003864">
    <property type="protein sequence ID" value="KAJ9591537.1"/>
    <property type="molecule type" value="Genomic_DNA"/>
</dbReference>
<keyword evidence="3" id="KW-0217">Developmental protein</keyword>
<protein>
    <recommendedName>
        <fullName evidence="9">Noggin</fullName>
    </recommendedName>
</protein>
<dbReference type="PANTHER" id="PTHR10494:SF6">
    <property type="entry name" value="NOGGIN"/>
    <property type="match status" value="1"/>
</dbReference>
<dbReference type="Gene3D" id="2.10.90.10">
    <property type="entry name" value="Cystine-knot cytokines"/>
    <property type="match status" value="1"/>
</dbReference>
<reference evidence="7" key="2">
    <citation type="submission" date="2023-05" db="EMBL/GenBank/DDBJ databases">
        <authorList>
            <person name="Fouks B."/>
        </authorList>
    </citation>
    <scope>NUCLEOTIDE SEQUENCE</scope>
    <source>
        <strain evidence="7">Stay&amp;Tobe</strain>
        <tissue evidence="7">Testes</tissue>
    </source>
</reference>
<evidence type="ECO:0000313" key="7">
    <source>
        <dbReference type="EMBL" id="KAJ9591537.1"/>
    </source>
</evidence>
<dbReference type="GO" id="GO:0009953">
    <property type="term" value="P:dorsal/ventral pattern formation"/>
    <property type="evidence" value="ECO:0007669"/>
    <property type="project" value="TreeGrafter"/>
</dbReference>
<dbReference type="InterPro" id="IPR029034">
    <property type="entry name" value="Cystine-knot_cytokine"/>
</dbReference>
<dbReference type="GO" id="GO:0005615">
    <property type="term" value="C:extracellular space"/>
    <property type="evidence" value="ECO:0007669"/>
    <property type="project" value="TreeGrafter"/>
</dbReference>